<comment type="caution">
    <text evidence="2">The sequence shown here is derived from an EMBL/GenBank/DDBJ whole genome shotgun (WGS) entry which is preliminary data.</text>
</comment>
<organism evidence="2 3">
    <name type="scientific">Vespula maculifrons</name>
    <name type="common">Eastern yellow jacket</name>
    <name type="synonym">Wasp</name>
    <dbReference type="NCBI Taxonomy" id="7453"/>
    <lineage>
        <taxon>Eukaryota</taxon>
        <taxon>Metazoa</taxon>
        <taxon>Ecdysozoa</taxon>
        <taxon>Arthropoda</taxon>
        <taxon>Hexapoda</taxon>
        <taxon>Insecta</taxon>
        <taxon>Pterygota</taxon>
        <taxon>Neoptera</taxon>
        <taxon>Endopterygota</taxon>
        <taxon>Hymenoptera</taxon>
        <taxon>Apocrita</taxon>
        <taxon>Aculeata</taxon>
        <taxon>Vespoidea</taxon>
        <taxon>Vespidae</taxon>
        <taxon>Vespinae</taxon>
        <taxon>Vespula</taxon>
    </lineage>
</organism>
<keyword evidence="3" id="KW-1185">Reference proteome</keyword>
<feature type="region of interest" description="Disordered" evidence="1">
    <location>
        <begin position="63"/>
        <end position="88"/>
    </location>
</feature>
<name>A0ABD2AS47_VESMC</name>
<gene>
    <name evidence="2" type="ORF">V1477_019305</name>
</gene>
<sequence>MLIYVRVGGGTGGPCIIGGPNWALAPFLAGHTTLLLPETLKPHRAERWPAKAVRHTRCSRNLEGSLSTTTLRKPSPHPDSLPKSLEANCLRGESKNTGRYLKTPLYRLCLETLENL</sequence>
<protein>
    <submittedName>
        <fullName evidence="2">Uncharacterized protein</fullName>
    </submittedName>
</protein>
<evidence type="ECO:0000256" key="1">
    <source>
        <dbReference type="SAM" id="MobiDB-lite"/>
    </source>
</evidence>
<evidence type="ECO:0000313" key="2">
    <source>
        <dbReference type="EMBL" id="KAL2723454.1"/>
    </source>
</evidence>
<dbReference type="EMBL" id="JAYRBN010000114">
    <property type="protein sequence ID" value="KAL2723454.1"/>
    <property type="molecule type" value="Genomic_DNA"/>
</dbReference>
<accession>A0ABD2AS47</accession>
<dbReference type="AlphaFoldDB" id="A0ABD2AS47"/>
<evidence type="ECO:0000313" key="3">
    <source>
        <dbReference type="Proteomes" id="UP001607303"/>
    </source>
</evidence>
<feature type="compositionally biased region" description="Polar residues" evidence="1">
    <location>
        <begin position="63"/>
        <end position="72"/>
    </location>
</feature>
<proteinExistence type="predicted"/>
<dbReference type="Proteomes" id="UP001607303">
    <property type="component" value="Unassembled WGS sequence"/>
</dbReference>
<reference evidence="2 3" key="1">
    <citation type="journal article" date="2024" name="Ann. Entomol. Soc. Am.">
        <title>Genomic analyses of the southern and eastern yellowjacket wasps (Hymenoptera: Vespidae) reveal evolutionary signatures of social life.</title>
        <authorList>
            <person name="Catto M.A."/>
            <person name="Caine P.B."/>
            <person name="Orr S.E."/>
            <person name="Hunt B.G."/>
            <person name="Goodisman M.A.D."/>
        </authorList>
    </citation>
    <scope>NUCLEOTIDE SEQUENCE [LARGE SCALE GENOMIC DNA]</scope>
    <source>
        <strain evidence="2">232</strain>
        <tissue evidence="2">Head and thorax</tissue>
    </source>
</reference>